<dbReference type="Proteomes" id="UP000657385">
    <property type="component" value="Unassembled WGS sequence"/>
</dbReference>
<dbReference type="PANTHER" id="PTHR43046">
    <property type="entry name" value="GDP-MANNOSE MANNOSYL HYDROLASE"/>
    <property type="match status" value="1"/>
</dbReference>
<dbReference type="SUPFAM" id="SSF55811">
    <property type="entry name" value="Nudix"/>
    <property type="match status" value="1"/>
</dbReference>
<dbReference type="Gene3D" id="3.90.79.10">
    <property type="entry name" value="Nucleoside Triphosphate Pyrophosphohydrolase"/>
    <property type="match status" value="1"/>
</dbReference>
<dbReference type="InterPro" id="IPR000086">
    <property type="entry name" value="NUDIX_hydrolase_dom"/>
</dbReference>
<dbReference type="RefSeq" id="WP_196195168.1">
    <property type="nucleotide sequence ID" value="NZ_JADPRT010000007.1"/>
</dbReference>
<dbReference type="CDD" id="cd18879">
    <property type="entry name" value="NUDIX_Hydrolase"/>
    <property type="match status" value="1"/>
</dbReference>
<evidence type="ECO:0000256" key="4">
    <source>
        <dbReference type="RuleBase" id="RU003476"/>
    </source>
</evidence>
<keyword evidence="3 4" id="KW-0378">Hydrolase</keyword>
<proteinExistence type="inferred from homology"/>
<name>A0A931B6P5_9ACTN</name>
<evidence type="ECO:0000313" key="7">
    <source>
        <dbReference type="Proteomes" id="UP000657385"/>
    </source>
</evidence>
<dbReference type="InterPro" id="IPR020476">
    <property type="entry name" value="Nudix_hydrolase"/>
</dbReference>
<evidence type="ECO:0000259" key="5">
    <source>
        <dbReference type="PROSITE" id="PS51462"/>
    </source>
</evidence>
<dbReference type="GO" id="GO:0016787">
    <property type="term" value="F:hydrolase activity"/>
    <property type="evidence" value="ECO:0007669"/>
    <property type="project" value="UniProtKB-KW"/>
</dbReference>
<evidence type="ECO:0000256" key="1">
    <source>
        <dbReference type="ARBA" id="ARBA00001946"/>
    </source>
</evidence>
<dbReference type="Pfam" id="PF00293">
    <property type="entry name" value="NUDIX"/>
    <property type="match status" value="1"/>
</dbReference>
<keyword evidence="7" id="KW-1185">Reference proteome</keyword>
<dbReference type="AlphaFoldDB" id="A0A931B6P5"/>
<dbReference type="PROSITE" id="PS51462">
    <property type="entry name" value="NUDIX"/>
    <property type="match status" value="1"/>
</dbReference>
<feature type="domain" description="Nudix hydrolase" evidence="5">
    <location>
        <begin position="19"/>
        <end position="148"/>
    </location>
</feature>
<dbReference type="InterPro" id="IPR015797">
    <property type="entry name" value="NUDIX_hydrolase-like_dom_sf"/>
</dbReference>
<comment type="cofactor">
    <cofactor evidence="1">
        <name>Mg(2+)</name>
        <dbReference type="ChEBI" id="CHEBI:18420"/>
    </cofactor>
</comment>
<dbReference type="PANTHER" id="PTHR43046:SF16">
    <property type="entry name" value="ADP-RIBOSE PYROPHOSPHATASE YJHB-RELATED"/>
    <property type="match status" value="1"/>
</dbReference>
<dbReference type="EMBL" id="JADPRT010000007">
    <property type="protein sequence ID" value="MBF9069991.1"/>
    <property type="molecule type" value="Genomic_DNA"/>
</dbReference>
<comment type="caution">
    <text evidence="6">The sequence shown here is derived from an EMBL/GenBank/DDBJ whole genome shotgun (WGS) entry which is preliminary data.</text>
</comment>
<dbReference type="InterPro" id="IPR020084">
    <property type="entry name" value="NUDIX_hydrolase_CS"/>
</dbReference>
<reference evidence="6" key="1">
    <citation type="submission" date="2020-11" db="EMBL/GenBank/DDBJ databases">
        <title>Isolation and identification of active actinomycetes.</title>
        <authorList>
            <person name="Yu B."/>
        </authorList>
    </citation>
    <scope>NUCLEOTIDE SEQUENCE</scope>
    <source>
        <strain evidence="6">NEAU-YB345</strain>
    </source>
</reference>
<organism evidence="6 7">
    <name type="scientific">Streptacidiphilus fuscans</name>
    <dbReference type="NCBI Taxonomy" id="2789292"/>
    <lineage>
        <taxon>Bacteria</taxon>
        <taxon>Bacillati</taxon>
        <taxon>Actinomycetota</taxon>
        <taxon>Actinomycetes</taxon>
        <taxon>Kitasatosporales</taxon>
        <taxon>Streptomycetaceae</taxon>
        <taxon>Streptacidiphilus</taxon>
    </lineage>
</organism>
<sequence>MPVPEFVRELRAHIGHGPLWMSGVTAVILDGEGRVLLTHRSDNRRWALVAGIVEPGEEPADAAVREAWEEVGLRILPERLAGVGVDPPAVYPNGDQVQYLNLTFRCRVLSGEARVNDDESLAVGWFAVDALPDDLGAHQRRHLAWALADEERAQFSLTASTPGAADDHDAGSGA</sequence>
<evidence type="ECO:0000256" key="2">
    <source>
        <dbReference type="ARBA" id="ARBA00005582"/>
    </source>
</evidence>
<gene>
    <name evidence="6" type="ORF">I2501_18370</name>
</gene>
<protein>
    <submittedName>
        <fullName evidence="6">NUDIX domain-containing protein</fullName>
    </submittedName>
</protein>
<dbReference type="PROSITE" id="PS00893">
    <property type="entry name" value="NUDIX_BOX"/>
    <property type="match status" value="1"/>
</dbReference>
<accession>A0A931B6P5</accession>
<evidence type="ECO:0000256" key="3">
    <source>
        <dbReference type="ARBA" id="ARBA00022801"/>
    </source>
</evidence>
<comment type="similarity">
    <text evidence="2 4">Belongs to the Nudix hydrolase family.</text>
</comment>
<dbReference type="PRINTS" id="PR00502">
    <property type="entry name" value="NUDIXFAMILY"/>
</dbReference>
<evidence type="ECO:0000313" key="6">
    <source>
        <dbReference type="EMBL" id="MBF9069991.1"/>
    </source>
</evidence>